<name>A0A6F8XMC8_9ACTN</name>
<gene>
    <name evidence="5" type="ORF">Pflav_013580</name>
</gene>
<dbReference type="AlphaFoldDB" id="A0A6F8XMC8"/>
<feature type="domain" description="Anaphase-promoting complex subunit 4-like WD40" evidence="4">
    <location>
        <begin position="45"/>
        <end position="82"/>
    </location>
</feature>
<accession>A0A6F8XMC8</accession>
<dbReference type="KEGG" id="pfla:Pflav_013580"/>
<dbReference type="Proteomes" id="UP000502508">
    <property type="component" value="Chromosome"/>
</dbReference>
<protein>
    <recommendedName>
        <fullName evidence="4">Anaphase-promoting complex subunit 4-like WD40 domain-containing protein</fullName>
    </recommendedName>
</protein>
<dbReference type="Gene3D" id="2.130.10.10">
    <property type="entry name" value="YVTN repeat-like/Quinoprotein amine dehydrogenase"/>
    <property type="match status" value="1"/>
</dbReference>
<evidence type="ECO:0000259" key="4">
    <source>
        <dbReference type="Pfam" id="PF12894"/>
    </source>
</evidence>
<dbReference type="InterPro" id="IPR036322">
    <property type="entry name" value="WD40_repeat_dom_sf"/>
</dbReference>
<dbReference type="PROSITE" id="PS50082">
    <property type="entry name" value="WD_REPEATS_2"/>
    <property type="match status" value="2"/>
</dbReference>
<organism evidence="5 6">
    <name type="scientific">Phytohabitans flavus</name>
    <dbReference type="NCBI Taxonomy" id="1076124"/>
    <lineage>
        <taxon>Bacteria</taxon>
        <taxon>Bacillati</taxon>
        <taxon>Actinomycetota</taxon>
        <taxon>Actinomycetes</taxon>
        <taxon>Micromonosporales</taxon>
        <taxon>Micromonosporaceae</taxon>
    </lineage>
</organism>
<dbReference type="InterPro" id="IPR019775">
    <property type="entry name" value="WD40_repeat_CS"/>
</dbReference>
<evidence type="ECO:0000256" key="2">
    <source>
        <dbReference type="ARBA" id="ARBA00022737"/>
    </source>
</evidence>
<feature type="repeat" description="WD" evidence="3">
    <location>
        <begin position="46"/>
        <end position="78"/>
    </location>
</feature>
<dbReference type="SMART" id="SM00320">
    <property type="entry name" value="WD40"/>
    <property type="match status" value="3"/>
</dbReference>
<dbReference type="PANTHER" id="PTHR19879">
    <property type="entry name" value="TRANSCRIPTION INITIATION FACTOR TFIID"/>
    <property type="match status" value="1"/>
</dbReference>
<evidence type="ECO:0000256" key="3">
    <source>
        <dbReference type="PROSITE-ProRule" id="PRU00221"/>
    </source>
</evidence>
<sequence length="203" mass="21696">MALRSSTTSAQARSTRRWNADAVDVWDTTARRRRAHIVIPDYNMWAMQLSPDGRLLATGSSNGHLEVWNARTGHLVHKLPYGPGGSSISGARFSPDSNTLAAGGDGRTVRFWSMNDGRQVGPTLTGFAGTVADAAYTLDGKRLVVCAAEQVTIWDPTTGDMVAELLAIADDTNFYSVAVSPDGGRFAVTGKWGLAYVLPMPGP</sequence>
<dbReference type="InterPro" id="IPR015943">
    <property type="entry name" value="WD40/YVTN_repeat-like_dom_sf"/>
</dbReference>
<dbReference type="SUPFAM" id="SSF50978">
    <property type="entry name" value="WD40 repeat-like"/>
    <property type="match status" value="1"/>
</dbReference>
<keyword evidence="1 3" id="KW-0853">WD repeat</keyword>
<dbReference type="InterPro" id="IPR001680">
    <property type="entry name" value="WD40_rpt"/>
</dbReference>
<dbReference type="PROSITE" id="PS00678">
    <property type="entry name" value="WD_REPEATS_1"/>
    <property type="match status" value="1"/>
</dbReference>
<feature type="repeat" description="WD" evidence="3">
    <location>
        <begin position="86"/>
        <end position="122"/>
    </location>
</feature>
<dbReference type="InterPro" id="IPR024977">
    <property type="entry name" value="Apc4-like_WD40_dom"/>
</dbReference>
<dbReference type="EMBL" id="AP022870">
    <property type="protein sequence ID" value="BCB74948.1"/>
    <property type="molecule type" value="Genomic_DNA"/>
</dbReference>
<evidence type="ECO:0000313" key="6">
    <source>
        <dbReference type="Proteomes" id="UP000502508"/>
    </source>
</evidence>
<dbReference type="PANTHER" id="PTHR19879:SF9">
    <property type="entry name" value="TRANSCRIPTION INITIATION FACTOR TFIID SUBUNIT 5"/>
    <property type="match status" value="1"/>
</dbReference>
<proteinExistence type="predicted"/>
<dbReference type="RefSeq" id="WP_232071026.1">
    <property type="nucleotide sequence ID" value="NZ_AP022870.1"/>
</dbReference>
<reference evidence="5 6" key="1">
    <citation type="submission" date="2020-03" db="EMBL/GenBank/DDBJ databases">
        <title>Whole genome shotgun sequence of Phytohabitans flavus NBRC 107702.</title>
        <authorList>
            <person name="Komaki H."/>
            <person name="Tamura T."/>
        </authorList>
    </citation>
    <scope>NUCLEOTIDE SEQUENCE [LARGE SCALE GENOMIC DNA]</scope>
    <source>
        <strain evidence="5 6">NBRC 107702</strain>
    </source>
</reference>
<keyword evidence="2" id="KW-0677">Repeat</keyword>
<reference evidence="5 6" key="2">
    <citation type="submission" date="2020-03" db="EMBL/GenBank/DDBJ databases">
        <authorList>
            <person name="Ichikawa N."/>
            <person name="Kimura A."/>
            <person name="Kitahashi Y."/>
            <person name="Uohara A."/>
        </authorList>
    </citation>
    <scope>NUCLEOTIDE SEQUENCE [LARGE SCALE GENOMIC DNA]</scope>
    <source>
        <strain evidence="5 6">NBRC 107702</strain>
    </source>
</reference>
<evidence type="ECO:0000256" key="1">
    <source>
        <dbReference type="ARBA" id="ARBA00022574"/>
    </source>
</evidence>
<dbReference type="Pfam" id="PF00400">
    <property type="entry name" value="WD40"/>
    <property type="match status" value="1"/>
</dbReference>
<dbReference type="Pfam" id="PF12894">
    <property type="entry name" value="ANAPC4_WD40"/>
    <property type="match status" value="1"/>
</dbReference>
<evidence type="ECO:0000313" key="5">
    <source>
        <dbReference type="EMBL" id="BCB74948.1"/>
    </source>
</evidence>
<keyword evidence="6" id="KW-1185">Reference proteome</keyword>